<evidence type="ECO:0000256" key="3">
    <source>
        <dbReference type="ARBA" id="ARBA00023125"/>
    </source>
</evidence>
<evidence type="ECO:0000313" key="8">
    <source>
        <dbReference type="Proteomes" id="UP000235861"/>
    </source>
</evidence>
<evidence type="ECO:0000313" key="7">
    <source>
        <dbReference type="EMBL" id="PJG58302.1"/>
    </source>
</evidence>
<dbReference type="PANTHER" id="PTHR30293">
    <property type="entry name" value="TRANSCRIPTIONAL REGULATORY PROTEIN NAC-RELATED"/>
    <property type="match status" value="1"/>
</dbReference>
<feature type="domain" description="HTH lysR-type" evidence="6">
    <location>
        <begin position="1"/>
        <end position="58"/>
    </location>
</feature>
<dbReference type="GO" id="GO:0003677">
    <property type="term" value="F:DNA binding"/>
    <property type="evidence" value="ECO:0007669"/>
    <property type="project" value="UniProtKB-KW"/>
</dbReference>
<dbReference type="InterPro" id="IPR036388">
    <property type="entry name" value="WH-like_DNA-bd_sf"/>
</dbReference>
<dbReference type="AlphaFoldDB" id="A0A2H9U2M6"/>
<keyword evidence="3" id="KW-0238">DNA-binding</keyword>
<keyword evidence="4" id="KW-0010">Activator</keyword>
<dbReference type="SUPFAM" id="SSF46785">
    <property type="entry name" value="Winged helix' DNA-binding domain"/>
    <property type="match status" value="1"/>
</dbReference>
<dbReference type="Pfam" id="PF00126">
    <property type="entry name" value="HTH_1"/>
    <property type="match status" value="1"/>
</dbReference>
<evidence type="ECO:0000256" key="2">
    <source>
        <dbReference type="ARBA" id="ARBA00023015"/>
    </source>
</evidence>
<sequence length="297" mass="32575">MELRQLEYFIRVAELGSFSRAAILLDVAQPALSRQVRLLELELKQHLLLRNGRGVTPTESGKLLLEHGRGILHQIARAREELGRVQGSAAGEVILGLPPSLLNTVAVPLVTAFRQCLPHATLSIAEGLSRTMMESLLSGRIDVALLYNTPASSDVEVIELLEEELFLITPKQPAPPLTSSLTEVATLPLLIPQRPNSIRMYLENELAKLGLRPHIAMEIDGISAILDLVANGAGCAVLTRNALRCCGHPDRFTLVSITGPSLRIRLTMAVTNRHPLTLTQERVMTLLRTNIPVWLTN</sequence>
<organism evidence="7 8">
    <name type="scientific">Aeromonas cavernicola</name>
    <dbReference type="NCBI Taxonomy" id="1006623"/>
    <lineage>
        <taxon>Bacteria</taxon>
        <taxon>Pseudomonadati</taxon>
        <taxon>Pseudomonadota</taxon>
        <taxon>Gammaproteobacteria</taxon>
        <taxon>Aeromonadales</taxon>
        <taxon>Aeromonadaceae</taxon>
        <taxon>Aeromonas</taxon>
    </lineage>
</organism>
<keyword evidence="5" id="KW-0804">Transcription</keyword>
<dbReference type="GO" id="GO:2000142">
    <property type="term" value="P:regulation of DNA-templated transcription initiation"/>
    <property type="evidence" value="ECO:0007669"/>
    <property type="project" value="TreeGrafter"/>
</dbReference>
<evidence type="ECO:0000256" key="4">
    <source>
        <dbReference type="ARBA" id="ARBA00023159"/>
    </source>
</evidence>
<comment type="caution">
    <text evidence="7">The sequence shown here is derived from an EMBL/GenBank/DDBJ whole genome shotgun (WGS) entry which is preliminary data.</text>
</comment>
<dbReference type="RefSeq" id="WP_100294593.1">
    <property type="nucleotide sequence ID" value="NZ_PGGC01000121.1"/>
</dbReference>
<comment type="similarity">
    <text evidence="1">Belongs to the LysR transcriptional regulatory family.</text>
</comment>
<dbReference type="InterPro" id="IPR005119">
    <property type="entry name" value="LysR_subst-bd"/>
</dbReference>
<dbReference type="InterPro" id="IPR000847">
    <property type="entry name" value="LysR_HTH_N"/>
</dbReference>
<dbReference type="InterPro" id="IPR036390">
    <property type="entry name" value="WH_DNA-bd_sf"/>
</dbReference>
<dbReference type="SUPFAM" id="SSF53850">
    <property type="entry name" value="Periplasmic binding protein-like II"/>
    <property type="match status" value="1"/>
</dbReference>
<dbReference type="Gene3D" id="1.10.10.10">
    <property type="entry name" value="Winged helix-like DNA-binding domain superfamily/Winged helix DNA-binding domain"/>
    <property type="match status" value="1"/>
</dbReference>
<keyword evidence="2" id="KW-0805">Transcription regulation</keyword>
<dbReference type="PROSITE" id="PS50931">
    <property type="entry name" value="HTH_LYSR"/>
    <property type="match status" value="1"/>
</dbReference>
<name>A0A2H9U2M6_9GAMM</name>
<reference evidence="7 8" key="1">
    <citation type="submission" date="2017-11" db="EMBL/GenBank/DDBJ databases">
        <title>Draft genome sequence of environmental isolate Aeromonas cavernicola sp. nov. MDC 2508.</title>
        <authorList>
            <person name="Colston S.M."/>
            <person name="Navarro A."/>
            <person name="Martinez-Murcia A.J."/>
            <person name="Graf J."/>
        </authorList>
    </citation>
    <scope>NUCLEOTIDE SEQUENCE [LARGE SCALE GENOMIC DNA]</scope>
    <source>
        <strain evidence="7 8">MDC 2508</strain>
    </source>
</reference>
<keyword evidence="8" id="KW-1185">Reference proteome</keyword>
<evidence type="ECO:0000256" key="1">
    <source>
        <dbReference type="ARBA" id="ARBA00009437"/>
    </source>
</evidence>
<protein>
    <submittedName>
        <fullName evidence="7">LysR family transcriptional regulator</fullName>
    </submittedName>
</protein>
<gene>
    <name evidence="7" type="ORF">CUC53_13250</name>
</gene>
<accession>A0A2H9U2M6</accession>
<dbReference type="OrthoDB" id="646694at2"/>
<dbReference type="EMBL" id="PGGC01000121">
    <property type="protein sequence ID" value="PJG58302.1"/>
    <property type="molecule type" value="Genomic_DNA"/>
</dbReference>
<evidence type="ECO:0000256" key="5">
    <source>
        <dbReference type="ARBA" id="ARBA00023163"/>
    </source>
</evidence>
<dbReference type="PANTHER" id="PTHR30293:SF0">
    <property type="entry name" value="NITROGEN ASSIMILATION REGULATORY PROTEIN NAC"/>
    <property type="match status" value="1"/>
</dbReference>
<dbReference type="FunFam" id="1.10.10.10:FF:000001">
    <property type="entry name" value="LysR family transcriptional regulator"/>
    <property type="match status" value="1"/>
</dbReference>
<evidence type="ECO:0000259" key="6">
    <source>
        <dbReference type="PROSITE" id="PS50931"/>
    </source>
</evidence>
<proteinExistence type="inferred from homology"/>
<dbReference type="Gene3D" id="3.40.190.290">
    <property type="match status" value="1"/>
</dbReference>
<dbReference type="Pfam" id="PF03466">
    <property type="entry name" value="LysR_substrate"/>
    <property type="match status" value="1"/>
</dbReference>
<dbReference type="PRINTS" id="PR00039">
    <property type="entry name" value="HTHLYSR"/>
</dbReference>
<dbReference type="GO" id="GO:0003700">
    <property type="term" value="F:DNA-binding transcription factor activity"/>
    <property type="evidence" value="ECO:0007669"/>
    <property type="project" value="InterPro"/>
</dbReference>
<dbReference type="Proteomes" id="UP000235861">
    <property type="component" value="Unassembled WGS sequence"/>
</dbReference>